<dbReference type="Proteomes" id="UP001500037">
    <property type="component" value="Unassembled WGS sequence"/>
</dbReference>
<evidence type="ECO:0000313" key="2">
    <source>
        <dbReference type="Proteomes" id="UP001500037"/>
    </source>
</evidence>
<accession>A0ABN1WH56</accession>
<reference evidence="1 2" key="1">
    <citation type="journal article" date="2019" name="Int. J. Syst. Evol. Microbiol.">
        <title>The Global Catalogue of Microorganisms (GCM) 10K type strain sequencing project: providing services to taxonomists for standard genome sequencing and annotation.</title>
        <authorList>
            <consortium name="The Broad Institute Genomics Platform"/>
            <consortium name="The Broad Institute Genome Sequencing Center for Infectious Disease"/>
            <person name="Wu L."/>
            <person name="Ma J."/>
        </authorList>
    </citation>
    <scope>NUCLEOTIDE SEQUENCE [LARGE SCALE GENOMIC DNA]</scope>
    <source>
        <strain evidence="1 2">JCM 13004</strain>
    </source>
</reference>
<evidence type="ECO:0000313" key="1">
    <source>
        <dbReference type="EMBL" id="GAA1246722.1"/>
    </source>
</evidence>
<dbReference type="RefSeq" id="WP_344443383.1">
    <property type="nucleotide sequence ID" value="NZ_BAAALF010000076.1"/>
</dbReference>
<proteinExistence type="predicted"/>
<name>A0ABN1WH56_9ACTN</name>
<organism evidence="1 2">
    <name type="scientific">Kitasatospora nipponensis</name>
    <dbReference type="NCBI Taxonomy" id="258049"/>
    <lineage>
        <taxon>Bacteria</taxon>
        <taxon>Bacillati</taxon>
        <taxon>Actinomycetota</taxon>
        <taxon>Actinomycetes</taxon>
        <taxon>Kitasatosporales</taxon>
        <taxon>Streptomycetaceae</taxon>
        <taxon>Kitasatospora</taxon>
    </lineage>
</organism>
<dbReference type="EMBL" id="BAAALF010000076">
    <property type="protein sequence ID" value="GAA1246722.1"/>
    <property type="molecule type" value="Genomic_DNA"/>
</dbReference>
<comment type="caution">
    <text evidence="1">The sequence shown here is derived from an EMBL/GenBank/DDBJ whole genome shotgun (WGS) entry which is preliminary data.</text>
</comment>
<keyword evidence="2" id="KW-1185">Reference proteome</keyword>
<evidence type="ECO:0008006" key="3">
    <source>
        <dbReference type="Google" id="ProtNLM"/>
    </source>
</evidence>
<gene>
    <name evidence="1" type="ORF">GCM10009665_42080</name>
</gene>
<protein>
    <recommendedName>
        <fullName evidence="3">VOC domain-containing protein</fullName>
    </recommendedName>
</protein>
<sequence>MDFELTPPNGLTGFPLGAPAQDVKSAAAALGRVTVRNEGSASQFGYMTVTALHPQFEIVCHLEDGRTLTAAEVWIPRPGPEEITVRFRGLDVFRTPARALVEQLTASGLTVTQDEPNHWIVPDLSLGFGRVAGHDVPLDTDGRPLYFQSALTGPADYYA</sequence>